<dbReference type="Proteomes" id="UP000824782">
    <property type="component" value="Unassembled WGS sequence"/>
</dbReference>
<dbReference type="Pfam" id="PF24681">
    <property type="entry name" value="Kelch_KLHDC2_KLHL20_DRC7"/>
    <property type="match status" value="1"/>
</dbReference>
<evidence type="ECO:0000313" key="4">
    <source>
        <dbReference type="EMBL" id="KAG8574073.1"/>
    </source>
</evidence>
<keyword evidence="2" id="KW-0677">Repeat</keyword>
<evidence type="ECO:0000313" key="5">
    <source>
        <dbReference type="Proteomes" id="UP000824782"/>
    </source>
</evidence>
<dbReference type="InterPro" id="IPR000210">
    <property type="entry name" value="BTB/POZ_dom"/>
</dbReference>
<dbReference type="Pfam" id="PF07707">
    <property type="entry name" value="BACK"/>
    <property type="match status" value="1"/>
</dbReference>
<evidence type="ECO:0000259" key="3">
    <source>
        <dbReference type="PROSITE" id="PS50097"/>
    </source>
</evidence>
<dbReference type="Gene3D" id="3.30.710.10">
    <property type="entry name" value="Potassium Channel Kv1.1, Chain A"/>
    <property type="match status" value="1"/>
</dbReference>
<sequence>MQHIKEDYGDNHETRGKAIIDGLRELYVHEILCDATIVTAGKRFPCHRVVLSSVSPYFRALFTCPMKESQSCEVSLLDIPSSVVKGILVFIYTGEAFLSMENIEELFTVSCRLQIRPLQDLCNRFLSKNMHHENCLRIYRLARSHNDQSLLDTAMNCISQHIASLSEKEDFLHLELSEVTRILSSDQLMVSSELTIYNLACRWWKYQSTEDNPLPEELLKVVRFPLMTPEELAGVNVDILSANPSQNSTEFNLRQGMFDERIVCTERGYVLEEYDEYDYYMNSYDPITNTWEKLPYIGPYDGAGLVVVGSKLYVSGGMDERYSVSEEFNVYDSIKNEWKELPPMSRPRYLHGFLHYRDVLYALGGSDKDRILYSAECFNLIENRWSSTSFLPLPLRSFVSAQFRGRLFLIGGYTGSDKTSLQYQGFLIYDIASDTWSQFPGHVVISTAGAVVLDDKLYVIANYDSRHGRLHSDPPYYEQNRSVCMDHFGRICHFNIPPIWKSLEAVVVWRRRIYIIGGIESDESRPEEIFYWTPGESEWTKCLTKVPFSLLGDGALTMQVPMRRFQTLIPGRKLEYNFFTGGEENKERGEQWWESDHSV</sequence>
<name>A0AAV7BPA9_ENGPU</name>
<gene>
    <name evidence="4" type="ORF">GDO81_009028</name>
</gene>
<dbReference type="Gene3D" id="2.120.10.80">
    <property type="entry name" value="Kelch-type beta propeller"/>
    <property type="match status" value="1"/>
</dbReference>
<dbReference type="AlphaFoldDB" id="A0AAV7BPA9"/>
<keyword evidence="1" id="KW-0880">Kelch repeat</keyword>
<proteinExistence type="predicted"/>
<accession>A0AAV7BPA9</accession>
<keyword evidence="5" id="KW-1185">Reference proteome</keyword>
<dbReference type="Gene3D" id="1.25.40.420">
    <property type="match status" value="1"/>
</dbReference>
<dbReference type="PANTHER" id="PTHR45632">
    <property type="entry name" value="LD33804P"/>
    <property type="match status" value="1"/>
</dbReference>
<dbReference type="InterPro" id="IPR011333">
    <property type="entry name" value="SKP1/BTB/POZ_sf"/>
</dbReference>
<dbReference type="SUPFAM" id="SSF117281">
    <property type="entry name" value="Kelch motif"/>
    <property type="match status" value="1"/>
</dbReference>
<comment type="caution">
    <text evidence="4">The sequence shown here is derived from an EMBL/GenBank/DDBJ whole genome shotgun (WGS) entry which is preliminary data.</text>
</comment>
<organism evidence="4 5">
    <name type="scientific">Engystomops pustulosus</name>
    <name type="common">Tungara frog</name>
    <name type="synonym">Physalaemus pustulosus</name>
    <dbReference type="NCBI Taxonomy" id="76066"/>
    <lineage>
        <taxon>Eukaryota</taxon>
        <taxon>Metazoa</taxon>
        <taxon>Chordata</taxon>
        <taxon>Craniata</taxon>
        <taxon>Vertebrata</taxon>
        <taxon>Euteleostomi</taxon>
        <taxon>Amphibia</taxon>
        <taxon>Batrachia</taxon>
        <taxon>Anura</taxon>
        <taxon>Neobatrachia</taxon>
        <taxon>Hyloidea</taxon>
        <taxon>Leptodactylidae</taxon>
        <taxon>Leiuperinae</taxon>
        <taxon>Engystomops</taxon>
    </lineage>
</organism>
<evidence type="ECO:0000256" key="2">
    <source>
        <dbReference type="ARBA" id="ARBA00022737"/>
    </source>
</evidence>
<dbReference type="SMART" id="SM00225">
    <property type="entry name" value="BTB"/>
    <property type="match status" value="1"/>
</dbReference>
<dbReference type="Pfam" id="PF00651">
    <property type="entry name" value="BTB"/>
    <property type="match status" value="1"/>
</dbReference>
<reference evidence="4" key="1">
    <citation type="thesis" date="2020" institute="ProQuest LLC" country="789 East Eisenhower Parkway, Ann Arbor, MI, USA">
        <title>Comparative Genomics and Chromosome Evolution.</title>
        <authorList>
            <person name="Mudd A.B."/>
        </authorList>
    </citation>
    <scope>NUCLEOTIDE SEQUENCE</scope>
    <source>
        <strain evidence="4">237g6f4</strain>
        <tissue evidence="4">Blood</tissue>
    </source>
</reference>
<dbReference type="SMART" id="SM00612">
    <property type="entry name" value="Kelch"/>
    <property type="match status" value="3"/>
</dbReference>
<dbReference type="SUPFAM" id="SSF54695">
    <property type="entry name" value="POZ domain"/>
    <property type="match status" value="1"/>
</dbReference>
<dbReference type="InterPro" id="IPR015915">
    <property type="entry name" value="Kelch-typ_b-propeller"/>
</dbReference>
<dbReference type="InterPro" id="IPR011705">
    <property type="entry name" value="BACK"/>
</dbReference>
<dbReference type="SMART" id="SM00875">
    <property type="entry name" value="BACK"/>
    <property type="match status" value="1"/>
</dbReference>
<dbReference type="InterPro" id="IPR006652">
    <property type="entry name" value="Kelch_1"/>
</dbReference>
<dbReference type="EMBL" id="WNYA01000004">
    <property type="protein sequence ID" value="KAG8574073.1"/>
    <property type="molecule type" value="Genomic_DNA"/>
</dbReference>
<dbReference type="PIRSF" id="PIRSF037037">
    <property type="entry name" value="Kelch-like_protein_gigaxonin"/>
    <property type="match status" value="1"/>
</dbReference>
<dbReference type="PROSITE" id="PS50097">
    <property type="entry name" value="BTB"/>
    <property type="match status" value="1"/>
</dbReference>
<feature type="domain" description="BTB" evidence="3">
    <location>
        <begin position="33"/>
        <end position="100"/>
    </location>
</feature>
<dbReference type="PANTHER" id="PTHR45632:SF3">
    <property type="entry name" value="KELCH-LIKE PROTEIN 32"/>
    <property type="match status" value="1"/>
</dbReference>
<evidence type="ECO:0000256" key="1">
    <source>
        <dbReference type="ARBA" id="ARBA00022441"/>
    </source>
</evidence>
<dbReference type="InterPro" id="IPR017096">
    <property type="entry name" value="BTB-kelch_protein"/>
</dbReference>
<protein>
    <recommendedName>
        <fullName evidence="3">BTB domain-containing protein</fullName>
    </recommendedName>
</protein>